<gene>
    <name evidence="3" type="ORF">BJ508DRAFT_310502</name>
</gene>
<keyword evidence="4" id="KW-1185">Reference proteome</keyword>
<evidence type="ECO:0000313" key="4">
    <source>
        <dbReference type="Proteomes" id="UP000275078"/>
    </source>
</evidence>
<reference evidence="3 4" key="1">
    <citation type="journal article" date="2018" name="Nat. Ecol. Evol.">
        <title>Pezizomycetes genomes reveal the molecular basis of ectomycorrhizal truffle lifestyle.</title>
        <authorList>
            <person name="Murat C."/>
            <person name="Payen T."/>
            <person name="Noel B."/>
            <person name="Kuo A."/>
            <person name="Morin E."/>
            <person name="Chen J."/>
            <person name="Kohler A."/>
            <person name="Krizsan K."/>
            <person name="Balestrini R."/>
            <person name="Da Silva C."/>
            <person name="Montanini B."/>
            <person name="Hainaut M."/>
            <person name="Levati E."/>
            <person name="Barry K.W."/>
            <person name="Belfiori B."/>
            <person name="Cichocki N."/>
            <person name="Clum A."/>
            <person name="Dockter R.B."/>
            <person name="Fauchery L."/>
            <person name="Guy J."/>
            <person name="Iotti M."/>
            <person name="Le Tacon F."/>
            <person name="Lindquist E.A."/>
            <person name="Lipzen A."/>
            <person name="Malagnac F."/>
            <person name="Mello A."/>
            <person name="Molinier V."/>
            <person name="Miyauchi S."/>
            <person name="Poulain J."/>
            <person name="Riccioni C."/>
            <person name="Rubini A."/>
            <person name="Sitrit Y."/>
            <person name="Splivallo R."/>
            <person name="Traeger S."/>
            <person name="Wang M."/>
            <person name="Zifcakova L."/>
            <person name="Wipf D."/>
            <person name="Zambonelli A."/>
            <person name="Paolocci F."/>
            <person name="Nowrousian M."/>
            <person name="Ottonello S."/>
            <person name="Baldrian P."/>
            <person name="Spatafora J.W."/>
            <person name="Henrissat B."/>
            <person name="Nagy L.G."/>
            <person name="Aury J.M."/>
            <person name="Wincker P."/>
            <person name="Grigoriev I.V."/>
            <person name="Bonfante P."/>
            <person name="Martin F.M."/>
        </authorList>
    </citation>
    <scope>NUCLEOTIDE SEQUENCE [LARGE SCALE GENOMIC DNA]</scope>
    <source>
        <strain evidence="3 4">RN42</strain>
    </source>
</reference>
<protein>
    <submittedName>
        <fullName evidence="3">Uncharacterized protein</fullName>
    </submittedName>
</protein>
<dbReference type="EMBL" id="ML119732">
    <property type="protein sequence ID" value="RPA77101.1"/>
    <property type="molecule type" value="Genomic_DNA"/>
</dbReference>
<feature type="chain" id="PRO_5018011984" evidence="2">
    <location>
        <begin position="21"/>
        <end position="153"/>
    </location>
</feature>
<proteinExistence type="predicted"/>
<dbReference type="AlphaFoldDB" id="A0A3N4HYT9"/>
<feature type="signal peptide" evidence="2">
    <location>
        <begin position="1"/>
        <end position="20"/>
    </location>
</feature>
<sequence>MKFATIFTAACLAIIPISTALPAPNPAGNRIAKQYRMALKNTLRLPNSPKWRNEFRLPEDRPDDQALFRFFQNQEAQPHGRQGWNKHSDRKQVTLGRKKGRKEKEKLILDLSNLEVASKSEEFESLDRDKEREKRLLLQNVERRPKNLNVAKA</sequence>
<organism evidence="3 4">
    <name type="scientific">Ascobolus immersus RN42</name>
    <dbReference type="NCBI Taxonomy" id="1160509"/>
    <lineage>
        <taxon>Eukaryota</taxon>
        <taxon>Fungi</taxon>
        <taxon>Dikarya</taxon>
        <taxon>Ascomycota</taxon>
        <taxon>Pezizomycotina</taxon>
        <taxon>Pezizomycetes</taxon>
        <taxon>Pezizales</taxon>
        <taxon>Ascobolaceae</taxon>
        <taxon>Ascobolus</taxon>
    </lineage>
</organism>
<evidence type="ECO:0000313" key="3">
    <source>
        <dbReference type="EMBL" id="RPA77101.1"/>
    </source>
</evidence>
<accession>A0A3N4HYT9</accession>
<dbReference type="Proteomes" id="UP000275078">
    <property type="component" value="Unassembled WGS sequence"/>
</dbReference>
<evidence type="ECO:0000256" key="1">
    <source>
        <dbReference type="SAM" id="MobiDB-lite"/>
    </source>
</evidence>
<keyword evidence="2" id="KW-0732">Signal</keyword>
<evidence type="ECO:0000256" key="2">
    <source>
        <dbReference type="SAM" id="SignalP"/>
    </source>
</evidence>
<name>A0A3N4HYT9_ASCIM</name>
<feature type="region of interest" description="Disordered" evidence="1">
    <location>
        <begin position="75"/>
        <end position="102"/>
    </location>
</feature>